<proteinExistence type="predicted"/>
<dbReference type="OrthoDB" id="7018445at2"/>
<evidence type="ECO:0000313" key="2">
    <source>
        <dbReference type="EMBL" id="PMS16561.1"/>
    </source>
</evidence>
<keyword evidence="1" id="KW-1133">Transmembrane helix</keyword>
<keyword evidence="1" id="KW-0472">Membrane</keyword>
<protein>
    <recommendedName>
        <fullName evidence="4">Anti-sigma factor</fullName>
    </recommendedName>
</protein>
<evidence type="ECO:0000313" key="3">
    <source>
        <dbReference type="Proteomes" id="UP000235616"/>
    </source>
</evidence>
<gene>
    <name evidence="2" type="ORF">C0Z18_23260</name>
</gene>
<keyword evidence="1" id="KW-0812">Transmembrane</keyword>
<sequence length="146" mass="15176">MTFQRFAQIVEAYGADPRRWPGDERAAARAFAQAHPAQAQPCLAAAAALDAVLAADALEPVSRSLQRRIVASANAPGARLSFTWRPGWRWLPGAALAGAGVAGLVAGAAAMSFLMLPSERPTAVHEPSYLSTAFGFDASGAEGSIE</sequence>
<feature type="transmembrane region" description="Helical" evidence="1">
    <location>
        <begin position="90"/>
        <end position="116"/>
    </location>
</feature>
<dbReference type="AlphaFoldDB" id="A0A2N7VHD6"/>
<comment type="caution">
    <text evidence="2">The sequence shown here is derived from an EMBL/GenBank/DDBJ whole genome shotgun (WGS) entry which is preliminary data.</text>
</comment>
<name>A0A2N7VHD6_9BURK</name>
<reference evidence="2 3" key="1">
    <citation type="submission" date="2018-01" db="EMBL/GenBank/DDBJ databases">
        <title>Whole genome analyses suggest that Burkholderia sensu lato contains two further novel genera in the rhizoxinica-symbiotica group Mycetohabitans gen. nov., and Trinickia gen. nov.: implications for the evolution of diazotrophy and nodulation in the Burkholderiaceae.</title>
        <authorList>
            <person name="Estrada-de los Santos P."/>
            <person name="Palmer M."/>
            <person name="Chavez-Ramirez B."/>
            <person name="Beukes C."/>
            <person name="Steenkamp E.T."/>
            <person name="Hirsch A.M."/>
            <person name="Manyaka P."/>
            <person name="Maluk M."/>
            <person name="Lafos M."/>
            <person name="Crook M."/>
            <person name="Gross E."/>
            <person name="Simon M.F."/>
            <person name="Bueno dos Reis Junior F."/>
            <person name="Poole P.S."/>
            <person name="Venter S.N."/>
            <person name="James E.K."/>
        </authorList>
    </citation>
    <scope>NUCLEOTIDE SEQUENCE [LARGE SCALE GENOMIC DNA]</scope>
    <source>
        <strain evidence="2 3">GIMN1.004</strain>
    </source>
</reference>
<keyword evidence="3" id="KW-1185">Reference proteome</keyword>
<organism evidence="2 3">
    <name type="scientific">Trinickia dabaoshanensis</name>
    <dbReference type="NCBI Taxonomy" id="564714"/>
    <lineage>
        <taxon>Bacteria</taxon>
        <taxon>Pseudomonadati</taxon>
        <taxon>Pseudomonadota</taxon>
        <taxon>Betaproteobacteria</taxon>
        <taxon>Burkholderiales</taxon>
        <taxon>Burkholderiaceae</taxon>
        <taxon>Trinickia</taxon>
    </lineage>
</organism>
<dbReference type="RefSeq" id="WP_102647880.1">
    <property type="nucleotide sequence ID" value="NZ_PNYA01000024.1"/>
</dbReference>
<accession>A0A2N7VHD6</accession>
<dbReference type="EMBL" id="PNYA01000024">
    <property type="protein sequence ID" value="PMS16561.1"/>
    <property type="molecule type" value="Genomic_DNA"/>
</dbReference>
<evidence type="ECO:0008006" key="4">
    <source>
        <dbReference type="Google" id="ProtNLM"/>
    </source>
</evidence>
<evidence type="ECO:0000256" key="1">
    <source>
        <dbReference type="SAM" id="Phobius"/>
    </source>
</evidence>
<dbReference type="Proteomes" id="UP000235616">
    <property type="component" value="Unassembled WGS sequence"/>
</dbReference>